<dbReference type="OrthoDB" id="5983780at2759"/>
<comment type="caution">
    <text evidence="1">The sequence shown here is derived from an EMBL/GenBank/DDBJ whole genome shotgun (WGS) entry which is preliminary data.</text>
</comment>
<evidence type="ECO:0000313" key="1">
    <source>
        <dbReference type="EMBL" id="PVD23805.1"/>
    </source>
</evidence>
<evidence type="ECO:0000313" key="2">
    <source>
        <dbReference type="Proteomes" id="UP000245119"/>
    </source>
</evidence>
<name>A0A2T7NRK0_POMCA</name>
<accession>A0A2T7NRK0</accession>
<protein>
    <submittedName>
        <fullName evidence="1">Uncharacterized protein</fullName>
    </submittedName>
</protein>
<reference evidence="1 2" key="1">
    <citation type="submission" date="2018-04" db="EMBL/GenBank/DDBJ databases">
        <title>The genome of golden apple snail Pomacea canaliculata provides insight into stress tolerance and invasive adaptation.</title>
        <authorList>
            <person name="Liu C."/>
            <person name="Liu B."/>
            <person name="Ren Y."/>
            <person name="Zhang Y."/>
            <person name="Wang H."/>
            <person name="Li S."/>
            <person name="Jiang F."/>
            <person name="Yin L."/>
            <person name="Zhang G."/>
            <person name="Qian W."/>
            <person name="Fan W."/>
        </authorList>
    </citation>
    <scope>NUCLEOTIDE SEQUENCE [LARGE SCALE GENOMIC DNA]</scope>
    <source>
        <strain evidence="1">SZHN2017</strain>
        <tissue evidence="1">Muscle</tissue>
    </source>
</reference>
<keyword evidence="2" id="KW-1185">Reference proteome</keyword>
<proteinExistence type="predicted"/>
<dbReference type="Proteomes" id="UP000245119">
    <property type="component" value="Linkage Group LG10"/>
</dbReference>
<gene>
    <name evidence="1" type="ORF">C0Q70_17079</name>
</gene>
<dbReference type="AlphaFoldDB" id="A0A2T7NRK0"/>
<dbReference type="EMBL" id="PZQS01000010">
    <property type="protein sequence ID" value="PVD23805.1"/>
    <property type="molecule type" value="Genomic_DNA"/>
</dbReference>
<organism evidence="1 2">
    <name type="scientific">Pomacea canaliculata</name>
    <name type="common">Golden apple snail</name>
    <dbReference type="NCBI Taxonomy" id="400727"/>
    <lineage>
        <taxon>Eukaryota</taxon>
        <taxon>Metazoa</taxon>
        <taxon>Spiralia</taxon>
        <taxon>Lophotrochozoa</taxon>
        <taxon>Mollusca</taxon>
        <taxon>Gastropoda</taxon>
        <taxon>Caenogastropoda</taxon>
        <taxon>Architaenioglossa</taxon>
        <taxon>Ampullarioidea</taxon>
        <taxon>Ampullariidae</taxon>
        <taxon>Pomacea</taxon>
    </lineage>
</organism>
<sequence length="290" mass="32928">MQDSLTTGREIRKWLPSITQDIDFYVKQMEVPCYPEKKLEEFSKRIRELKHEYTAFLRKLKTLEPDTDNISWNNRPYSCRKRCLTEKDSEDQDNEEKQTLKISSLSDFVPIATPVLHQANIRDNVYGFPHQAPILWNANPETEDQPLDFKPRLPITDKSQHHEPCSCRDTINILDDVKDGLTNANKPADIPNETRTVLAFCTSCKKSDCHTVCRHSGVPPSFKSEVLCSQEKINAKAGTSSIWITETNKGGEDVIAKSGKAHIYSLQDALPAKTNPLNLDYSDSSSSDEI</sequence>